<dbReference type="RefSeq" id="XP_041404080.1">
    <property type="nucleotide sequence ID" value="XM_041548146.1"/>
</dbReference>
<dbReference type="Proteomes" id="UP000644660">
    <property type="component" value="Unassembled WGS sequence"/>
</dbReference>
<dbReference type="OrthoDB" id="66409at2759"/>
<dbReference type="GO" id="GO:0005935">
    <property type="term" value="C:cellular bud neck"/>
    <property type="evidence" value="ECO:0007669"/>
    <property type="project" value="TreeGrafter"/>
</dbReference>
<organism evidence="3 4">
    <name type="scientific">Maudiozyma barnettii</name>
    <dbReference type="NCBI Taxonomy" id="61262"/>
    <lineage>
        <taxon>Eukaryota</taxon>
        <taxon>Fungi</taxon>
        <taxon>Dikarya</taxon>
        <taxon>Ascomycota</taxon>
        <taxon>Saccharomycotina</taxon>
        <taxon>Saccharomycetes</taxon>
        <taxon>Saccharomycetales</taxon>
        <taxon>Saccharomycetaceae</taxon>
        <taxon>Maudiozyma</taxon>
    </lineage>
</organism>
<evidence type="ECO:0000256" key="1">
    <source>
        <dbReference type="SAM" id="MobiDB-lite"/>
    </source>
</evidence>
<evidence type="ECO:0000313" key="3">
    <source>
        <dbReference type="EMBL" id="CAB4252041.1"/>
    </source>
</evidence>
<gene>
    <name evidence="3" type="ORF">KABA2_01S04664</name>
</gene>
<dbReference type="EMBL" id="CAEFZW010000001">
    <property type="protein sequence ID" value="CAB4252041.1"/>
    <property type="molecule type" value="Genomic_DNA"/>
</dbReference>
<evidence type="ECO:0000259" key="2">
    <source>
        <dbReference type="Pfam" id="PF07792"/>
    </source>
</evidence>
<dbReference type="PANTHER" id="PTHR28245:SF1">
    <property type="entry name" value="ARF3-INTERACTING PROTEIN 1"/>
    <property type="match status" value="1"/>
</dbReference>
<proteinExistence type="predicted"/>
<dbReference type="GO" id="GO:0000282">
    <property type="term" value="P:cellular bud site selection"/>
    <property type="evidence" value="ECO:0007669"/>
    <property type="project" value="TreeGrafter"/>
</dbReference>
<name>A0A8H2ZE77_9SACH</name>
<accession>A0A8H2ZE77</accession>
<dbReference type="PANTHER" id="PTHR28245">
    <property type="entry name" value="ARF3-INTERACTING PROTEIN 1"/>
    <property type="match status" value="1"/>
</dbReference>
<feature type="region of interest" description="Disordered" evidence="1">
    <location>
        <begin position="741"/>
        <end position="762"/>
    </location>
</feature>
<dbReference type="GO" id="GO:0051666">
    <property type="term" value="P:actin cortical patch localization"/>
    <property type="evidence" value="ECO:0007669"/>
    <property type="project" value="TreeGrafter"/>
</dbReference>
<dbReference type="InterPro" id="IPR012860">
    <property type="entry name" value="Afi1_N"/>
</dbReference>
<evidence type="ECO:0000313" key="4">
    <source>
        <dbReference type="Proteomes" id="UP000644660"/>
    </source>
</evidence>
<comment type="caution">
    <text evidence="3">The sequence shown here is derived from an EMBL/GenBank/DDBJ whole genome shotgun (WGS) entry which is preliminary data.</text>
</comment>
<protein>
    <submittedName>
        <fullName evidence="3">Similar to Saccharomyces cerevisiae YOR129C AFI1 Arf3p polarization-specific docking factor, required for the polarized distribution of the ADP- ribosylation factor, Arf3p</fullName>
    </submittedName>
</protein>
<dbReference type="Pfam" id="PF08616">
    <property type="entry name" value="SPA"/>
    <property type="match status" value="1"/>
</dbReference>
<sequence length="903" mass="103598">MIRSQNTRSLPIVHSDDNTKYVISAEFDNKQGAILKYQYPKCIPGFKTNTQGAYTTTEDGHILNIASLMIPDSVERNPGKPDFTMFVLYKDTQTQEYKLFPTVEHPINHIDLSKGDILSEQDELETTSELSGVSTLNKDESDDTLYFLNVVNTIIDESNERGASIQAIAMGTSMRNFLIFKPLIVMVLHYYMTYPREDRLQVLIDFFVMINSLDISLLRTIHSRFRLQRILQSITDLDVINTIFDSNMDNYSRIMKFDKRIDEDSFGNRLIIQNGKIAQYFNTFHPVVLSEFLIQLPLRANLIKTDPIPLELNYNNKILKFLSLLIPEINKLDITSFVRKLVINSTYFSKDLISQFVLSLSNLMGGHSHGNSVPYFKNHPVLFFPYMDISMVDALRSHIEPESDFANSFVIIGTANPIFKFQPDVWDFYYDLDNELLYNSDKAGQEKLTLKQELKNGTSSFKKLLVNPHSATFSAILNNLDEESTDLHYKNRTGLTLKFIQYLQDGVHDNETVKSVFRRICILQIIALLPTENDKIKIIVPKKIPNSELSLKDEYINTYRDFVFFPHYFEYSSIQMIKQMNALVIALDNLKTLDLPTTSTEKIYSEISIVYEIIKSIFVTICTNKQKLDDFIDILLNFPDLQLSTTFNLRRQDFNRLDLEKIFKSNKQTDYDGKSYESLGFVDNFIKVNGLEYIATFLSFSVNDTTTLFSPNLHLKYKTNIGRSRSLKNIFSLNQITSSNSHLEYSSPGGSPKKRNTISNSPKNISGGSIVLEKRIIKIKRVVTKLLMKLERHPIGPILLEKYLSKQSWSLFTSSKGGIIKSRAMMFEKPPSKFQPRHTTLPSSHSRTNLSNEIGTIIEHPDRSQDFSNDTFDDSVNISMETGISGIVSKANKHHSEIFYDAQ</sequence>
<dbReference type="GeneID" id="64855160"/>
<dbReference type="AlphaFoldDB" id="A0A8H2ZE77"/>
<reference evidence="3 4" key="1">
    <citation type="submission" date="2020-05" db="EMBL/GenBank/DDBJ databases">
        <authorList>
            <person name="Casaregola S."/>
            <person name="Devillers H."/>
            <person name="Grondin C."/>
        </authorList>
    </citation>
    <scope>NUCLEOTIDE SEQUENCE [LARGE SCALE GENOMIC DNA]</scope>
    <source>
        <strain evidence="3 4">CLIB 1767</strain>
    </source>
</reference>
<dbReference type="GO" id="GO:0005886">
    <property type="term" value="C:plasma membrane"/>
    <property type="evidence" value="ECO:0007669"/>
    <property type="project" value="TreeGrafter"/>
</dbReference>
<dbReference type="Pfam" id="PF07792">
    <property type="entry name" value="Afi1"/>
    <property type="match status" value="1"/>
</dbReference>
<keyword evidence="4" id="KW-1185">Reference proteome</keyword>
<feature type="domain" description="Arf3-interacting protein 1 N-terminal" evidence="2">
    <location>
        <begin position="21"/>
        <end position="159"/>
    </location>
</feature>
<dbReference type="InterPro" id="IPR052809">
    <property type="entry name" value="Actin_polarity_regulatory"/>
</dbReference>